<protein>
    <submittedName>
        <fullName evidence="1">Uncharacterized protein</fullName>
    </submittedName>
</protein>
<dbReference type="AlphaFoldDB" id="A0A6C0HUH3"/>
<accession>A0A6C0HUH3</accession>
<name>A0A6C0HUH3_9ZZZZ</name>
<proteinExistence type="predicted"/>
<reference evidence="1" key="1">
    <citation type="journal article" date="2020" name="Nature">
        <title>Giant virus diversity and host interactions through global metagenomics.</title>
        <authorList>
            <person name="Schulz F."/>
            <person name="Roux S."/>
            <person name="Paez-Espino D."/>
            <person name="Jungbluth S."/>
            <person name="Walsh D.A."/>
            <person name="Denef V.J."/>
            <person name="McMahon K.D."/>
            <person name="Konstantinidis K.T."/>
            <person name="Eloe-Fadrosh E.A."/>
            <person name="Kyrpides N.C."/>
            <person name="Woyke T."/>
        </authorList>
    </citation>
    <scope>NUCLEOTIDE SEQUENCE</scope>
    <source>
        <strain evidence="1">GVMAG-M-3300023184-16</strain>
    </source>
</reference>
<dbReference type="EMBL" id="MN740015">
    <property type="protein sequence ID" value="QHT83947.1"/>
    <property type="molecule type" value="Genomic_DNA"/>
</dbReference>
<evidence type="ECO:0000313" key="1">
    <source>
        <dbReference type="EMBL" id="QHT83947.1"/>
    </source>
</evidence>
<sequence length="327" mass="39366">MSCYFKLFPESDQKSVVESLLPTHQLYDFFVWILIHATDIYVRFLYKINKMIEYFEQYSPWFMAMKCFVTYWYMRIYNFVSRIYTEPDSSPWLNVSYITYVPEPITYFDSCNHSWLHSTYDLICGDNPILCKKPEAYYQYNEEYVLCTECNQTANVIDRWSQMCHSIFCTNENLLKQNTGIIMVDAPERVLCTYKTASNQYIFRSTTHIKNKKKEDTSWEILNFDDVQLEKLQPSTVRFLSIEYSHPKMSYTIPLELPSEMMYEGNHLFSPAFVSRMLHYVVGGNNFVFDMDYTIKFMDKNLQYFELSYFQYLYLDKTMYEIKTEKN</sequence>
<organism evidence="1">
    <name type="scientific">viral metagenome</name>
    <dbReference type="NCBI Taxonomy" id="1070528"/>
    <lineage>
        <taxon>unclassified sequences</taxon>
        <taxon>metagenomes</taxon>
        <taxon>organismal metagenomes</taxon>
    </lineage>
</organism>